<organism evidence="2 3">
    <name type="scientific">Micromonospora inaquosa</name>
    <dbReference type="NCBI Taxonomy" id="2203716"/>
    <lineage>
        <taxon>Bacteria</taxon>
        <taxon>Bacillati</taxon>
        <taxon>Actinomycetota</taxon>
        <taxon>Actinomycetes</taxon>
        <taxon>Micromonosporales</taxon>
        <taxon>Micromonosporaceae</taxon>
        <taxon>Micromonospora</taxon>
    </lineage>
</organism>
<dbReference type="EMBL" id="QGSZ01000222">
    <property type="protein sequence ID" value="RQX01583.1"/>
    <property type="molecule type" value="Genomic_DNA"/>
</dbReference>
<feature type="region of interest" description="Disordered" evidence="1">
    <location>
        <begin position="1"/>
        <end position="33"/>
    </location>
</feature>
<dbReference type="AlphaFoldDB" id="A0A3N9X2P1"/>
<gene>
    <name evidence="2" type="ORF">DLJ59_18145</name>
</gene>
<dbReference type="Proteomes" id="UP000282312">
    <property type="component" value="Unassembled WGS sequence"/>
</dbReference>
<sequence length="62" mass="6454">MSRCALSFGESTDDRARRQSRWTTSAGASGTDTGLLASALADDATTAEMAEATRDVRFAPAA</sequence>
<keyword evidence="3" id="KW-1185">Reference proteome</keyword>
<comment type="caution">
    <text evidence="2">The sequence shown here is derived from an EMBL/GenBank/DDBJ whole genome shotgun (WGS) entry which is preliminary data.</text>
</comment>
<accession>A0A3N9X2P1</accession>
<feature type="compositionally biased region" description="Low complexity" evidence="1">
    <location>
        <begin position="23"/>
        <end position="33"/>
    </location>
</feature>
<evidence type="ECO:0000313" key="2">
    <source>
        <dbReference type="EMBL" id="RQX01583.1"/>
    </source>
</evidence>
<evidence type="ECO:0000313" key="3">
    <source>
        <dbReference type="Proteomes" id="UP000282312"/>
    </source>
</evidence>
<name>A0A3N9X2P1_9ACTN</name>
<protein>
    <submittedName>
        <fullName evidence="2">Uncharacterized protein</fullName>
    </submittedName>
</protein>
<proteinExistence type="predicted"/>
<reference evidence="2 3" key="1">
    <citation type="submission" date="2018-05" db="EMBL/GenBank/DDBJ databases">
        <title>Micromonospora from Atacama Desert.</title>
        <authorList>
            <person name="Carro L."/>
            <person name="Goodfellow M."/>
            <person name="Klenk H.-P."/>
        </authorList>
    </citation>
    <scope>NUCLEOTIDE SEQUENCE [LARGE SCALE GENOMIC DNA]</scope>
    <source>
        <strain evidence="2 3">LB39</strain>
    </source>
</reference>
<evidence type="ECO:0000256" key="1">
    <source>
        <dbReference type="SAM" id="MobiDB-lite"/>
    </source>
</evidence>